<dbReference type="InterPro" id="IPR051730">
    <property type="entry name" value="NASP-like"/>
</dbReference>
<dbReference type="AlphaFoldDB" id="A0A1E3PQK1"/>
<dbReference type="PANTHER" id="PTHR15081:SF1">
    <property type="entry name" value="NUCLEAR AUTOANTIGENIC SPERM PROTEIN"/>
    <property type="match status" value="1"/>
</dbReference>
<dbReference type="Gene3D" id="1.25.40.10">
    <property type="entry name" value="Tetratricopeptide repeat domain"/>
    <property type="match status" value="1"/>
</dbReference>
<sequence>MDSSKYGDKDIDAMVASGSKAYGLKQYEEAADYFGQACELYAAENEQQDEPTLLFLYGRAIFETGVQKSEVLGGNGGRADGDEKAERNTAKAELAEPTAQSTINKSSTEKTNQGELFQFQNDFEDVSSGNESESDAKVGTGDNDANEDEFETAWQILDLSRSLFEKNLEAYVDVKGKNSVSRVNSSQPEYEDMKKLAECYDILGEVSLESENFAQAAADLQSALDLKNRLYDFSSTFISEAHYKLSLALEFHVMDPTSKKQSIEEMQLAINSVKERIRITQQDDSELVRDLETRLQDLKSSDEDLIKEKNRVLQGILGQTAEPPVAPSLSQSSGSPVVNDLTSMVRKKPDSAKESKRKANSEEIGSSKKPRI</sequence>
<feature type="region of interest" description="Disordered" evidence="4">
    <location>
        <begin position="70"/>
        <end position="111"/>
    </location>
</feature>
<accession>A0A1E3PQK1</accession>
<evidence type="ECO:0000256" key="2">
    <source>
        <dbReference type="ARBA" id="ARBA00022803"/>
    </source>
</evidence>
<proteinExistence type="predicted"/>
<keyword evidence="3" id="KW-0175">Coiled coil</keyword>
<feature type="compositionally biased region" description="Basic and acidic residues" evidence="4">
    <location>
        <begin position="347"/>
        <end position="361"/>
    </location>
</feature>
<protein>
    <recommendedName>
        <fullName evidence="5">Tetratricopeptide SHNi-TPR domain-containing protein</fullName>
    </recommendedName>
</protein>
<keyword evidence="1" id="KW-0677">Repeat</keyword>
<evidence type="ECO:0000256" key="4">
    <source>
        <dbReference type="SAM" id="MobiDB-lite"/>
    </source>
</evidence>
<evidence type="ECO:0000256" key="1">
    <source>
        <dbReference type="ARBA" id="ARBA00022737"/>
    </source>
</evidence>
<gene>
    <name evidence="6" type="ORF">NADFUDRAFT_81712</name>
</gene>
<dbReference type="SUPFAM" id="SSF48452">
    <property type="entry name" value="TPR-like"/>
    <property type="match status" value="1"/>
</dbReference>
<evidence type="ECO:0000259" key="5">
    <source>
        <dbReference type="Pfam" id="PF10516"/>
    </source>
</evidence>
<dbReference type="GO" id="GO:0006335">
    <property type="term" value="P:DNA replication-dependent chromatin assembly"/>
    <property type="evidence" value="ECO:0007669"/>
    <property type="project" value="TreeGrafter"/>
</dbReference>
<name>A0A1E3PQK1_9ASCO</name>
<dbReference type="EMBL" id="KV454407">
    <property type="protein sequence ID" value="ODQ67117.1"/>
    <property type="molecule type" value="Genomic_DNA"/>
</dbReference>
<feature type="compositionally biased region" description="Polar residues" evidence="4">
    <location>
        <begin position="98"/>
        <end position="111"/>
    </location>
</feature>
<evidence type="ECO:0000313" key="7">
    <source>
        <dbReference type="Proteomes" id="UP000095009"/>
    </source>
</evidence>
<dbReference type="InterPro" id="IPR011990">
    <property type="entry name" value="TPR-like_helical_dom_sf"/>
</dbReference>
<feature type="compositionally biased region" description="Polar residues" evidence="4">
    <location>
        <begin position="328"/>
        <end position="342"/>
    </location>
</feature>
<dbReference type="PANTHER" id="PTHR15081">
    <property type="entry name" value="NUCLEAR AUTOANTIGENIC SPERM PROTEIN NASP -RELATED"/>
    <property type="match status" value="1"/>
</dbReference>
<organism evidence="6 7">
    <name type="scientific">Nadsonia fulvescens var. elongata DSM 6958</name>
    <dbReference type="NCBI Taxonomy" id="857566"/>
    <lineage>
        <taxon>Eukaryota</taxon>
        <taxon>Fungi</taxon>
        <taxon>Dikarya</taxon>
        <taxon>Ascomycota</taxon>
        <taxon>Saccharomycotina</taxon>
        <taxon>Dipodascomycetes</taxon>
        <taxon>Dipodascales</taxon>
        <taxon>Dipodascales incertae sedis</taxon>
        <taxon>Nadsonia</taxon>
    </lineage>
</organism>
<reference evidence="6 7" key="1">
    <citation type="journal article" date="2016" name="Proc. Natl. Acad. Sci. U.S.A.">
        <title>Comparative genomics of biotechnologically important yeasts.</title>
        <authorList>
            <person name="Riley R."/>
            <person name="Haridas S."/>
            <person name="Wolfe K.H."/>
            <person name="Lopes M.R."/>
            <person name="Hittinger C.T."/>
            <person name="Goeker M."/>
            <person name="Salamov A.A."/>
            <person name="Wisecaver J.H."/>
            <person name="Long T.M."/>
            <person name="Calvey C.H."/>
            <person name="Aerts A.L."/>
            <person name="Barry K.W."/>
            <person name="Choi C."/>
            <person name="Clum A."/>
            <person name="Coughlan A.Y."/>
            <person name="Deshpande S."/>
            <person name="Douglass A.P."/>
            <person name="Hanson S.J."/>
            <person name="Klenk H.-P."/>
            <person name="LaButti K.M."/>
            <person name="Lapidus A."/>
            <person name="Lindquist E.A."/>
            <person name="Lipzen A.M."/>
            <person name="Meier-Kolthoff J.P."/>
            <person name="Ohm R.A."/>
            <person name="Otillar R.P."/>
            <person name="Pangilinan J.L."/>
            <person name="Peng Y."/>
            <person name="Rokas A."/>
            <person name="Rosa C.A."/>
            <person name="Scheuner C."/>
            <person name="Sibirny A.A."/>
            <person name="Slot J.C."/>
            <person name="Stielow J.B."/>
            <person name="Sun H."/>
            <person name="Kurtzman C.P."/>
            <person name="Blackwell M."/>
            <person name="Grigoriev I.V."/>
            <person name="Jeffries T.W."/>
        </authorList>
    </citation>
    <scope>NUCLEOTIDE SEQUENCE [LARGE SCALE GENOMIC DNA]</scope>
    <source>
        <strain evidence="6 7">DSM 6958</strain>
    </source>
</reference>
<feature type="coiled-coil region" evidence="3">
    <location>
        <begin position="263"/>
        <end position="308"/>
    </location>
</feature>
<dbReference type="GO" id="GO:0042393">
    <property type="term" value="F:histone binding"/>
    <property type="evidence" value="ECO:0007669"/>
    <property type="project" value="TreeGrafter"/>
</dbReference>
<dbReference type="OrthoDB" id="5587616at2759"/>
<feature type="region of interest" description="Disordered" evidence="4">
    <location>
        <begin position="125"/>
        <end position="146"/>
    </location>
</feature>
<evidence type="ECO:0000256" key="3">
    <source>
        <dbReference type="SAM" id="Coils"/>
    </source>
</evidence>
<dbReference type="GO" id="GO:0005654">
    <property type="term" value="C:nucleoplasm"/>
    <property type="evidence" value="ECO:0007669"/>
    <property type="project" value="TreeGrafter"/>
</dbReference>
<dbReference type="InterPro" id="IPR019544">
    <property type="entry name" value="Tetratricopeptide_SHNi-TPR_dom"/>
</dbReference>
<keyword evidence="7" id="KW-1185">Reference proteome</keyword>
<dbReference type="Proteomes" id="UP000095009">
    <property type="component" value="Unassembled WGS sequence"/>
</dbReference>
<keyword evidence="2" id="KW-0802">TPR repeat</keyword>
<dbReference type="Pfam" id="PF10516">
    <property type="entry name" value="SHNi-TPR"/>
    <property type="match status" value="1"/>
</dbReference>
<dbReference type="GO" id="GO:0034080">
    <property type="term" value="P:CENP-A containing chromatin assembly"/>
    <property type="evidence" value="ECO:0007669"/>
    <property type="project" value="TreeGrafter"/>
</dbReference>
<feature type="compositionally biased region" description="Basic and acidic residues" evidence="4">
    <location>
        <begin position="79"/>
        <end position="94"/>
    </location>
</feature>
<feature type="domain" description="Tetratricopeptide SHNi-TPR" evidence="5">
    <location>
        <begin position="197"/>
        <end position="233"/>
    </location>
</feature>
<dbReference type="STRING" id="857566.A0A1E3PQK1"/>
<evidence type="ECO:0000313" key="6">
    <source>
        <dbReference type="EMBL" id="ODQ67117.1"/>
    </source>
</evidence>
<feature type="region of interest" description="Disordered" evidence="4">
    <location>
        <begin position="318"/>
        <end position="372"/>
    </location>
</feature>